<accession>A0A5C5XKP6</accession>
<gene>
    <name evidence="1" type="ORF">Pan54_30530</name>
</gene>
<evidence type="ECO:0000313" key="1">
    <source>
        <dbReference type="EMBL" id="TWT62312.1"/>
    </source>
</evidence>
<reference evidence="1 2" key="1">
    <citation type="submission" date="2019-02" db="EMBL/GenBank/DDBJ databases">
        <title>Deep-cultivation of Planctomycetes and their phenomic and genomic characterization uncovers novel biology.</title>
        <authorList>
            <person name="Wiegand S."/>
            <person name="Jogler M."/>
            <person name="Boedeker C."/>
            <person name="Pinto D."/>
            <person name="Vollmers J."/>
            <person name="Rivas-Marin E."/>
            <person name="Kohn T."/>
            <person name="Peeters S.H."/>
            <person name="Heuer A."/>
            <person name="Rast P."/>
            <person name="Oberbeckmann S."/>
            <person name="Bunk B."/>
            <person name="Jeske O."/>
            <person name="Meyerdierks A."/>
            <person name="Storesund J.E."/>
            <person name="Kallscheuer N."/>
            <person name="Luecker S."/>
            <person name="Lage O.M."/>
            <person name="Pohl T."/>
            <person name="Merkel B.J."/>
            <person name="Hornburger P."/>
            <person name="Mueller R.-W."/>
            <person name="Bruemmer F."/>
            <person name="Labrenz M."/>
            <person name="Spormann A.M."/>
            <person name="Op Den Camp H."/>
            <person name="Overmann J."/>
            <person name="Amann R."/>
            <person name="Jetten M.S.M."/>
            <person name="Mascher T."/>
            <person name="Medema M.H."/>
            <person name="Devos D.P."/>
            <person name="Kaster A.-K."/>
            <person name="Ovreas L."/>
            <person name="Rohde M."/>
            <person name="Galperin M.Y."/>
            <person name="Jogler C."/>
        </authorList>
    </citation>
    <scope>NUCLEOTIDE SEQUENCE [LARGE SCALE GENOMIC DNA]</scope>
    <source>
        <strain evidence="1 2">Pan54</strain>
    </source>
</reference>
<organism evidence="1 2">
    <name type="scientific">Rubinisphaera italica</name>
    <dbReference type="NCBI Taxonomy" id="2527969"/>
    <lineage>
        <taxon>Bacteria</taxon>
        <taxon>Pseudomonadati</taxon>
        <taxon>Planctomycetota</taxon>
        <taxon>Planctomycetia</taxon>
        <taxon>Planctomycetales</taxon>
        <taxon>Planctomycetaceae</taxon>
        <taxon>Rubinisphaera</taxon>
    </lineage>
</organism>
<proteinExistence type="predicted"/>
<comment type="caution">
    <text evidence="1">The sequence shown here is derived from an EMBL/GenBank/DDBJ whole genome shotgun (WGS) entry which is preliminary data.</text>
</comment>
<dbReference type="EMBL" id="SJPG01000001">
    <property type="protein sequence ID" value="TWT62312.1"/>
    <property type="molecule type" value="Genomic_DNA"/>
</dbReference>
<evidence type="ECO:0000313" key="2">
    <source>
        <dbReference type="Proteomes" id="UP000316095"/>
    </source>
</evidence>
<dbReference type="Proteomes" id="UP000316095">
    <property type="component" value="Unassembled WGS sequence"/>
</dbReference>
<protein>
    <submittedName>
        <fullName evidence="1">Uncharacterized protein</fullName>
    </submittedName>
</protein>
<dbReference type="AlphaFoldDB" id="A0A5C5XKP6"/>
<name>A0A5C5XKP6_9PLAN</name>
<sequence length="48" mass="5771">MSKTEPFHSFLNFSQQSQLCFEFTRVYSIPFDCSKFRSVLEEKLPARY</sequence>
<keyword evidence="2" id="KW-1185">Reference proteome</keyword>